<comment type="caution">
    <text evidence="6">The sequence shown here is derived from an EMBL/GenBank/DDBJ whole genome shotgun (WGS) entry which is preliminary data.</text>
</comment>
<proteinExistence type="predicted"/>
<name>A0ABR1T4D8_9PEZI</name>
<dbReference type="Proteomes" id="UP001480595">
    <property type="component" value="Unassembled WGS sequence"/>
</dbReference>
<evidence type="ECO:0000259" key="5">
    <source>
        <dbReference type="PROSITE" id="PS50865"/>
    </source>
</evidence>
<accession>A0ABR1T4D8</accession>
<gene>
    <name evidence="6" type="ORF">PG994_014460</name>
</gene>
<evidence type="ECO:0000256" key="2">
    <source>
        <dbReference type="ARBA" id="ARBA00022771"/>
    </source>
</evidence>
<sequence>MAHNHPAYDGPRGPLQHRCAACDACDAVRQSPALRRCTGCRLVRYCSGEHQVAHRPRHKQLCKRMSKLRAKLAQEAHAVRHATEDFMTPANAFATHVGRFWGILNTRDYMRARFAVADEARLACTPDGVAEALDHFLDMLRLCRSDNMGVRDHVPALMLRLDRDQEVYDFVKWWETSGQNDDFDWDDDNLAPAFLDFEDEDVLEDPQFMVREYFGNLGFLAPCCCSRRSCSSTSVARKVVAVRLPVELWREVEKNAVRSPLSLKKFVGRPYNDLLQTESKLMAHCGALGRAVNAVNEVFMHELIDLREETLSYRPGAYSHGSYEHMVLALFEVYPAWFETEEVLRLLRNAHRCSLREECDFLLGRQQQQPHHGGSLMMDKGKGKGKDVKKTGFDGVWDFLGLVVSDSPYLGPPEERSWQREGWEDSLGDLMKGNSFDLDVYDDAAQKLENYLTGGRGYME</sequence>
<feature type="domain" description="MYND-type" evidence="5">
    <location>
        <begin position="22"/>
        <end position="62"/>
    </location>
</feature>
<keyword evidence="1" id="KW-0479">Metal-binding</keyword>
<dbReference type="Gene3D" id="6.10.140.2220">
    <property type="match status" value="1"/>
</dbReference>
<keyword evidence="7" id="KW-1185">Reference proteome</keyword>
<dbReference type="EMBL" id="JAQQWL010000015">
    <property type="protein sequence ID" value="KAK8041453.1"/>
    <property type="molecule type" value="Genomic_DNA"/>
</dbReference>
<evidence type="ECO:0000313" key="7">
    <source>
        <dbReference type="Proteomes" id="UP001480595"/>
    </source>
</evidence>
<dbReference type="SUPFAM" id="SSF144232">
    <property type="entry name" value="HIT/MYND zinc finger-like"/>
    <property type="match status" value="1"/>
</dbReference>
<dbReference type="Pfam" id="PF01753">
    <property type="entry name" value="zf-MYND"/>
    <property type="match status" value="1"/>
</dbReference>
<reference evidence="6 7" key="1">
    <citation type="submission" date="2023-01" db="EMBL/GenBank/DDBJ databases">
        <title>Analysis of 21 Apiospora genomes using comparative genomics revels a genus with tremendous synthesis potential of carbohydrate active enzymes and secondary metabolites.</title>
        <authorList>
            <person name="Sorensen T."/>
        </authorList>
    </citation>
    <scope>NUCLEOTIDE SEQUENCE [LARGE SCALE GENOMIC DNA]</scope>
    <source>
        <strain evidence="6 7">CBS 135458</strain>
    </source>
</reference>
<protein>
    <recommendedName>
        <fullName evidence="5">MYND-type domain-containing protein</fullName>
    </recommendedName>
</protein>
<evidence type="ECO:0000313" key="6">
    <source>
        <dbReference type="EMBL" id="KAK8041453.1"/>
    </source>
</evidence>
<dbReference type="InterPro" id="IPR002893">
    <property type="entry name" value="Znf_MYND"/>
</dbReference>
<organism evidence="6 7">
    <name type="scientific">Apiospora phragmitis</name>
    <dbReference type="NCBI Taxonomy" id="2905665"/>
    <lineage>
        <taxon>Eukaryota</taxon>
        <taxon>Fungi</taxon>
        <taxon>Dikarya</taxon>
        <taxon>Ascomycota</taxon>
        <taxon>Pezizomycotina</taxon>
        <taxon>Sordariomycetes</taxon>
        <taxon>Xylariomycetidae</taxon>
        <taxon>Amphisphaeriales</taxon>
        <taxon>Apiosporaceae</taxon>
        <taxon>Apiospora</taxon>
    </lineage>
</organism>
<keyword evidence="2 4" id="KW-0863">Zinc-finger</keyword>
<dbReference type="RefSeq" id="XP_066708998.1">
    <property type="nucleotide sequence ID" value="XM_066865869.1"/>
</dbReference>
<evidence type="ECO:0000256" key="3">
    <source>
        <dbReference type="ARBA" id="ARBA00022833"/>
    </source>
</evidence>
<dbReference type="GeneID" id="92098932"/>
<dbReference type="PROSITE" id="PS50865">
    <property type="entry name" value="ZF_MYND_2"/>
    <property type="match status" value="1"/>
</dbReference>
<evidence type="ECO:0000256" key="1">
    <source>
        <dbReference type="ARBA" id="ARBA00022723"/>
    </source>
</evidence>
<keyword evidence="3" id="KW-0862">Zinc</keyword>
<evidence type="ECO:0000256" key="4">
    <source>
        <dbReference type="PROSITE-ProRule" id="PRU00134"/>
    </source>
</evidence>